<feature type="compositionally biased region" description="Polar residues" evidence="1">
    <location>
        <begin position="1326"/>
        <end position="1341"/>
    </location>
</feature>
<feature type="compositionally biased region" description="Polar residues" evidence="1">
    <location>
        <begin position="1293"/>
        <end position="1309"/>
    </location>
</feature>
<feature type="compositionally biased region" description="Polar residues" evidence="1">
    <location>
        <begin position="975"/>
        <end position="990"/>
    </location>
</feature>
<feature type="compositionally biased region" description="Acidic residues" evidence="1">
    <location>
        <begin position="1353"/>
        <end position="1363"/>
    </location>
</feature>
<feature type="region of interest" description="Disordered" evidence="1">
    <location>
        <begin position="185"/>
        <end position="230"/>
    </location>
</feature>
<feature type="compositionally biased region" description="Basic and acidic residues" evidence="1">
    <location>
        <begin position="1313"/>
        <end position="1325"/>
    </location>
</feature>
<organism evidence="2 3">
    <name type="scientific">Carassius auratus</name>
    <name type="common">Goldfish</name>
    <dbReference type="NCBI Taxonomy" id="7957"/>
    <lineage>
        <taxon>Eukaryota</taxon>
        <taxon>Metazoa</taxon>
        <taxon>Chordata</taxon>
        <taxon>Craniata</taxon>
        <taxon>Vertebrata</taxon>
        <taxon>Euteleostomi</taxon>
        <taxon>Actinopterygii</taxon>
        <taxon>Neopterygii</taxon>
        <taxon>Teleostei</taxon>
        <taxon>Ostariophysi</taxon>
        <taxon>Cypriniformes</taxon>
        <taxon>Cyprinidae</taxon>
        <taxon>Cyprininae</taxon>
        <taxon>Carassius</taxon>
    </lineage>
</organism>
<name>A0A6P6NIN2_CARAU</name>
<feature type="compositionally biased region" description="Acidic residues" evidence="1">
    <location>
        <begin position="937"/>
        <end position="952"/>
    </location>
</feature>
<dbReference type="RefSeq" id="XP_026107986.1">
    <property type="nucleotide sequence ID" value="XM_026252201.1"/>
</dbReference>
<feature type="region of interest" description="Disordered" evidence="1">
    <location>
        <begin position="23"/>
        <end position="65"/>
    </location>
</feature>
<feature type="compositionally biased region" description="Basic residues" evidence="1">
    <location>
        <begin position="859"/>
        <end position="869"/>
    </location>
</feature>
<evidence type="ECO:0000313" key="3">
    <source>
        <dbReference type="RefSeq" id="XP_026107986.1"/>
    </source>
</evidence>
<dbReference type="GeneID" id="113079953"/>
<dbReference type="OrthoDB" id="8928177at2759"/>
<feature type="compositionally biased region" description="Acidic residues" evidence="1">
    <location>
        <begin position="1117"/>
        <end position="1132"/>
    </location>
</feature>
<feature type="compositionally biased region" description="Polar residues" evidence="1">
    <location>
        <begin position="1217"/>
        <end position="1228"/>
    </location>
</feature>
<keyword evidence="2" id="KW-1185">Reference proteome</keyword>
<sequence length="1718" mass="191458">MSDYSPQGAPMLRLFTLGLSIPSLHDKKGRSKPSCLFQERREYKPQASLRQKAPKPVKPPQKSPVIECSPQEAPLSECFSGAPVVSTGSLQGVYMPAKTPQREPLLESFTEGGQVFKCSPEGSPVSGCSQEGAPKPMCSPQAAPVIECSPQGAPMLRLFTLGLSIPTLHDQKGRSKPSCLFQERREYKPQASLRQKATKPVKSPQRSPVPECSTQGTPVSTGSLQGAHMPADTPQGESMLANVSKVRPLPKCSPEGSYIPKCSTQEAHLSKCSPQREYVHTGSIQGEMVLKCPLQELPVLECSPQGEPVFEFTQAELFSPEGSTQGVSYNHGTPMPKVFTLGKSVPFLSTENSKLRKYQAFLRQGKRLSVKSPQGTPLLESYSEVGPVFELPPVVALTPEGSPQGASSNHTTPMPKLLTLGISVPVLSTKKYWLHKYQSFLRQRTHLSIKSAQKSPEPEFSPQGAPVNGYFQKEAPLSECFSGTPVLEYFTQGMLGSTESLQGVNMPAKDPQGAPLLESYSEGGTVFELPPVEALTPEGFPQGGSSNHTTPMPKLFTLGISVPVLSTKNYRLHKCQSFLRQRTHLSINSAQKSPEPVFSSQGAPVTEYIPKEAPLSECFAGTPRLEYSTQGMLGFTGSLQGLYMPAKDQQGAPLLESYSDGGPVFELPPAEAFTPKGSHQEASSNHTTTMPKLFTLGISVPVLSTKKYRLHKYQAFLRKRTYLSIKTAQKSPESEFSSQGAPVTECFQQEAPIPECYPEEEPMIVCSPEEESMNVCSPEEEPMLVCSSEEEPMLVCFSEKASESEFSPQEALMLESSPHQKPLPYGFHFMPKLFTLALSSLISSTWKHQQHKSQSSMKQRTRLPARSSKKSPTPKSSSPDAAMPECPPEEGSMTHLDKAKVEARERHRSPYNQTRKSQRVTQPAKGKKEATMPVCSPEEEEPMLVYSSEEEPMLVCLSEKAPKPEFSPQEALMPESSSQGASSPHQTPSLSGFPDEAPMPELLNPGISSPVSSIRKHQQHKSQSSLKQRTRLPDRSSQKSPAPKSSSQDAAMPEGSPEEGSMTHLDKAKVEATERHRSSHNQTRKSQGVTQSAKGKKEAPMPVCSPEDEAPMPVCSPEDEEPMPVCSPEEEQPMPVCSPEEEEPMLVCSSEEEPMLVCSSEEELMLVCSSEEEPMLVCSSEEEPMLVCSSEEEPMHVCLSEKAPKPELSPQEALMPESSSQGASSPTLSGFPDEAPMLELLNPGISSPVCSTRKHQQHKSQASLKQKTLLPVKSSQKSPVPESFSQEAAMPECSSQESSMHTGTPQSPSLLKAHLDKTRVEEPHRSSSNKARMSHGVSQPAKTLKKAPMPECSPEEEPISVCSPEEEPMLMFSPEEEPMLMCSPEDEPLHVCSPEEEPMLLCLSEIVPEPEISPLGAPILSFQQDNKCAPRKKQHTIKDAKVQQKPQRRRKKKNQRQQARPCPSSHPNLKRKCACSRKKLDNLDGCQLPKRKKTNNRGQRFFHLRACQCCRFYLRSQQRRKRNSCAHQLPRRSHCNLYPKACPCSQPSFWRQQNPHTHQREPVHLRQRTRRPPPRAYSWLQSTLWNPYDPQVRQSDLGRRAQRISPRAHTWFQPSLWRQQNVYSSQSQPWHMGHMRLHPRTYPWAHPHFRRQESPRAHQSRPLHLGQREMRVHPRMHPWTHPHLWRAQNAYEPRSRPWHLGQRALRFHPRAYSWFWPN</sequence>
<feature type="compositionally biased region" description="Low complexity" evidence="1">
    <location>
        <begin position="1038"/>
        <end position="1050"/>
    </location>
</feature>
<feature type="region of interest" description="Disordered" evidence="1">
    <location>
        <begin position="1553"/>
        <end position="1572"/>
    </location>
</feature>
<feature type="compositionally biased region" description="Basic and acidic residues" evidence="1">
    <location>
        <begin position="895"/>
        <end position="905"/>
    </location>
</feature>
<feature type="compositionally biased region" description="Basic and acidic residues" evidence="1">
    <location>
        <begin position="1064"/>
        <end position="1076"/>
    </location>
</feature>
<feature type="compositionally biased region" description="Low complexity" evidence="1">
    <location>
        <begin position="870"/>
        <end position="879"/>
    </location>
</feature>
<dbReference type="Proteomes" id="UP000515129">
    <property type="component" value="Chromosome 5"/>
</dbReference>
<feature type="compositionally biased region" description="Acidic residues" evidence="1">
    <location>
        <begin position="1139"/>
        <end position="1148"/>
    </location>
</feature>
<gene>
    <name evidence="3" type="primary">LOC113079953</name>
</gene>
<feature type="compositionally biased region" description="Polar residues" evidence="1">
    <location>
        <begin position="910"/>
        <end position="921"/>
    </location>
</feature>
<feature type="compositionally biased region" description="Polar residues" evidence="1">
    <location>
        <begin position="1273"/>
        <end position="1286"/>
    </location>
</feature>
<evidence type="ECO:0000256" key="1">
    <source>
        <dbReference type="SAM" id="MobiDB-lite"/>
    </source>
</evidence>
<feature type="region of interest" description="Disordered" evidence="1">
    <location>
        <begin position="1429"/>
        <end position="1470"/>
    </location>
</feature>
<evidence type="ECO:0000313" key="2">
    <source>
        <dbReference type="Proteomes" id="UP000515129"/>
    </source>
</evidence>
<feature type="compositionally biased region" description="Basic residues" evidence="1">
    <location>
        <begin position="1446"/>
        <end position="1455"/>
    </location>
</feature>
<accession>A0A6P6NIN2</accession>
<reference evidence="3" key="1">
    <citation type="submission" date="2025-08" db="UniProtKB">
        <authorList>
            <consortium name="RefSeq"/>
        </authorList>
    </citation>
    <scope>IDENTIFICATION</scope>
    <source>
        <strain evidence="3">Wakin</strain>
        <tissue evidence="3">Muscle</tissue>
    </source>
</reference>
<feature type="compositionally biased region" description="Polar residues" evidence="1">
    <location>
        <begin position="212"/>
        <end position="224"/>
    </location>
</feature>
<proteinExistence type="predicted"/>
<feature type="region of interest" description="Disordered" evidence="1">
    <location>
        <begin position="1200"/>
        <end position="1363"/>
    </location>
</feature>
<protein>
    <submittedName>
        <fullName evidence="3">Nascent polypeptide-associated complex subunit alpha, muscle-specific form-like</fullName>
    </submittedName>
</protein>
<feature type="compositionally biased region" description="Polar residues" evidence="1">
    <location>
        <begin position="1084"/>
        <end position="1093"/>
    </location>
</feature>
<feature type="region of interest" description="Disordered" evidence="1">
    <location>
        <begin position="849"/>
        <end position="1148"/>
    </location>
</feature>
<dbReference type="KEGG" id="caua:113079953"/>